<dbReference type="RefSeq" id="XP_033806316.1">
    <property type="nucleotide sequence ID" value="XM_033950425.1"/>
</dbReference>
<reference evidence="2" key="1">
    <citation type="submission" date="2025-08" db="UniProtKB">
        <authorList>
            <consortium name="RefSeq"/>
        </authorList>
    </citation>
    <scope>IDENTIFICATION</scope>
</reference>
<keyword evidence="1" id="KW-1185">Reference proteome</keyword>
<dbReference type="InParanoid" id="A0A6P8RLW0"/>
<dbReference type="PANTHER" id="PTHR32193">
    <property type="entry name" value="REGULATOR OF CELL CYCLE RGCC"/>
    <property type="match status" value="1"/>
</dbReference>
<dbReference type="GO" id="GO:0051726">
    <property type="term" value="P:regulation of cell cycle"/>
    <property type="evidence" value="ECO:0007669"/>
    <property type="project" value="InterPro"/>
</dbReference>
<dbReference type="InterPro" id="IPR029252">
    <property type="entry name" value="RGCC"/>
</dbReference>
<dbReference type="OrthoDB" id="9887289at2759"/>
<sequence length="217" mass="24248">MKSPKVNSPSKSFVEDDGLNEVLCEFDAVMEDFSSPFNKRHFRYDEHLQTVKRRSSASVSDSGISDSESADSLYRNSFSFSDEKLNSPTMCTPTLLCSAAVPSKAKLGDTKELEDFIADLDRTLASKWTHPGMNIVNLWDTNSPYRMRLLLNQNACGKQFTASSRKFCNSLTSASKFVNQICLPKSAAEVCPSAISFCMFTKGAFENHYKDMYTFAV</sequence>
<dbReference type="PANTHER" id="PTHR32193:SF3">
    <property type="entry name" value="REGULATOR OF CELL CYCLE RGCC"/>
    <property type="match status" value="1"/>
</dbReference>
<dbReference type="Pfam" id="PF15151">
    <property type="entry name" value="RGCC"/>
    <property type="match status" value="1"/>
</dbReference>
<dbReference type="KEGG" id="gsh:117363116"/>
<dbReference type="GO" id="GO:0030295">
    <property type="term" value="F:protein kinase activator activity"/>
    <property type="evidence" value="ECO:0007669"/>
    <property type="project" value="TreeGrafter"/>
</dbReference>
<organism evidence="1 2">
    <name type="scientific">Geotrypetes seraphini</name>
    <name type="common">Gaboon caecilian</name>
    <name type="synonym">Caecilia seraphini</name>
    <dbReference type="NCBI Taxonomy" id="260995"/>
    <lineage>
        <taxon>Eukaryota</taxon>
        <taxon>Metazoa</taxon>
        <taxon>Chordata</taxon>
        <taxon>Craniata</taxon>
        <taxon>Vertebrata</taxon>
        <taxon>Euteleostomi</taxon>
        <taxon>Amphibia</taxon>
        <taxon>Gymnophiona</taxon>
        <taxon>Geotrypetes</taxon>
    </lineage>
</organism>
<name>A0A6P8RLW0_GEOSA</name>
<proteinExistence type="predicted"/>
<evidence type="ECO:0000313" key="2">
    <source>
        <dbReference type="RefSeq" id="XP_033806316.1"/>
    </source>
</evidence>
<dbReference type="Proteomes" id="UP000515159">
    <property type="component" value="Chromosome 6"/>
</dbReference>
<dbReference type="GO" id="GO:0005737">
    <property type="term" value="C:cytoplasm"/>
    <property type="evidence" value="ECO:0007669"/>
    <property type="project" value="TreeGrafter"/>
</dbReference>
<protein>
    <submittedName>
        <fullName evidence="2">Regulator of cell cycle RGCC isoform X1</fullName>
    </submittedName>
</protein>
<dbReference type="CTD" id="28984"/>
<dbReference type="FunCoup" id="A0A6P8RLW0">
    <property type="interactions" value="1392"/>
</dbReference>
<dbReference type="AlphaFoldDB" id="A0A6P8RLW0"/>
<evidence type="ECO:0000313" key="1">
    <source>
        <dbReference type="Proteomes" id="UP000515159"/>
    </source>
</evidence>
<gene>
    <name evidence="2" type="primary">RGCC</name>
</gene>
<dbReference type="GO" id="GO:0019901">
    <property type="term" value="F:protein kinase binding"/>
    <property type="evidence" value="ECO:0007669"/>
    <property type="project" value="TreeGrafter"/>
</dbReference>
<dbReference type="GeneID" id="117363116"/>
<accession>A0A6P8RLW0</accession>